<feature type="transmembrane region" description="Helical" evidence="6">
    <location>
        <begin position="191"/>
        <end position="215"/>
    </location>
</feature>
<feature type="transmembrane region" description="Helical" evidence="6">
    <location>
        <begin position="150"/>
        <end position="179"/>
    </location>
</feature>
<evidence type="ECO:0000256" key="2">
    <source>
        <dbReference type="ARBA" id="ARBA00022475"/>
    </source>
</evidence>
<sequence>MSVFEKVQARIESSIQARPWLDHLVRAGGRYQRQRGDYYAAGITYFTVLSLFPVLMVSFAVAGFILANNPDLLVEIQQKIVENIPGSAGDQLNDLIDQAIESRTGVGVIGLATGFYAGLGWVANLRAALTEQWDQQPQEQDWLHTKLSDLLALIGLGAASVISLGLSILAGSGLVGSLLRRFGVENAPWATVLLTLLSVLLAILATWALFTWVIARMPRHAVTLRSAARAALIAAIAFEIFKQLATLILKKVATSPAGVAFGPIIGLMVFSYVTARIILFATAWAATASENEVQADIPAPGPAVIEPRVRGRGMGPEVGAALFGAGALTAGLLSALRRRHR</sequence>
<comment type="caution">
    <text evidence="7">The sequence shown here is derived from an EMBL/GenBank/DDBJ whole genome shotgun (WGS) entry which is preliminary data.</text>
</comment>
<evidence type="ECO:0000256" key="1">
    <source>
        <dbReference type="ARBA" id="ARBA00004651"/>
    </source>
</evidence>
<dbReference type="PANTHER" id="PTHR30213">
    <property type="entry name" value="INNER MEMBRANE PROTEIN YHJD"/>
    <property type="match status" value="1"/>
</dbReference>
<proteinExistence type="predicted"/>
<keyword evidence="2" id="KW-1003">Cell membrane</keyword>
<dbReference type="Proteomes" id="UP000586827">
    <property type="component" value="Unassembled WGS sequence"/>
</dbReference>
<accession>A0A849C803</accession>
<evidence type="ECO:0000256" key="3">
    <source>
        <dbReference type="ARBA" id="ARBA00022692"/>
    </source>
</evidence>
<dbReference type="AlphaFoldDB" id="A0A849C803"/>
<feature type="transmembrane region" description="Helical" evidence="6">
    <location>
        <begin position="261"/>
        <end position="286"/>
    </location>
</feature>
<reference evidence="7 8" key="1">
    <citation type="submission" date="2020-05" db="EMBL/GenBank/DDBJ databases">
        <title>MicrobeNet Type strains.</title>
        <authorList>
            <person name="Nicholson A.C."/>
        </authorList>
    </citation>
    <scope>NUCLEOTIDE SEQUENCE [LARGE SCALE GENOMIC DNA]</scope>
    <source>
        <strain evidence="7 8">JCM 3224</strain>
    </source>
</reference>
<dbReference type="InterPro" id="IPR017039">
    <property type="entry name" value="Virul_fac_BrkB"/>
</dbReference>
<keyword evidence="8" id="KW-1185">Reference proteome</keyword>
<evidence type="ECO:0000256" key="5">
    <source>
        <dbReference type="ARBA" id="ARBA00023136"/>
    </source>
</evidence>
<dbReference type="InterPro" id="IPR005274">
    <property type="entry name" value="IM_pro_YhjD"/>
</dbReference>
<dbReference type="PIRSF" id="PIRSF035875">
    <property type="entry name" value="RNase_BN"/>
    <property type="match status" value="1"/>
</dbReference>
<keyword evidence="5 6" id="KW-0472">Membrane</keyword>
<keyword evidence="3 6" id="KW-0812">Transmembrane</keyword>
<evidence type="ECO:0000313" key="7">
    <source>
        <dbReference type="EMBL" id="NNH72017.1"/>
    </source>
</evidence>
<evidence type="ECO:0000256" key="4">
    <source>
        <dbReference type="ARBA" id="ARBA00022989"/>
    </source>
</evidence>
<keyword evidence="4 6" id="KW-1133">Transmembrane helix</keyword>
<name>A0A849C803_9NOCA</name>
<dbReference type="PANTHER" id="PTHR30213:SF1">
    <property type="entry name" value="INNER MEMBRANE PROTEIN YHJD"/>
    <property type="match status" value="1"/>
</dbReference>
<dbReference type="RefSeq" id="WP_084522017.1">
    <property type="nucleotide sequence ID" value="NZ_JABELX010000006.1"/>
</dbReference>
<dbReference type="Pfam" id="PF03631">
    <property type="entry name" value="Virul_fac_BrkB"/>
    <property type="match status" value="1"/>
</dbReference>
<feature type="transmembrane region" description="Helical" evidence="6">
    <location>
        <begin position="227"/>
        <end position="249"/>
    </location>
</feature>
<evidence type="ECO:0000313" key="8">
    <source>
        <dbReference type="Proteomes" id="UP000586827"/>
    </source>
</evidence>
<evidence type="ECO:0000256" key="6">
    <source>
        <dbReference type="SAM" id="Phobius"/>
    </source>
</evidence>
<dbReference type="NCBIfam" id="TIGR00766">
    <property type="entry name" value="inner membrane protein YhjD"/>
    <property type="match status" value="1"/>
</dbReference>
<dbReference type="EMBL" id="JABELX010000006">
    <property type="protein sequence ID" value="NNH72017.1"/>
    <property type="molecule type" value="Genomic_DNA"/>
</dbReference>
<dbReference type="GO" id="GO:0005886">
    <property type="term" value="C:plasma membrane"/>
    <property type="evidence" value="ECO:0007669"/>
    <property type="project" value="UniProtKB-SubCell"/>
</dbReference>
<protein>
    <submittedName>
        <fullName evidence="7">Inner membrane protein YhjD</fullName>
    </submittedName>
</protein>
<organism evidence="7 8">
    <name type="scientific">Nocardia uniformis</name>
    <dbReference type="NCBI Taxonomy" id="53432"/>
    <lineage>
        <taxon>Bacteria</taxon>
        <taxon>Bacillati</taxon>
        <taxon>Actinomycetota</taxon>
        <taxon>Actinomycetes</taxon>
        <taxon>Mycobacteriales</taxon>
        <taxon>Nocardiaceae</taxon>
        <taxon>Nocardia</taxon>
    </lineage>
</organism>
<comment type="subcellular location">
    <subcellularLocation>
        <location evidence="1">Cell membrane</location>
        <topology evidence="1">Multi-pass membrane protein</topology>
    </subcellularLocation>
</comment>
<feature type="transmembrane region" description="Helical" evidence="6">
    <location>
        <begin position="38"/>
        <end position="66"/>
    </location>
</feature>
<gene>
    <name evidence="7" type="primary">yhjD</name>
    <name evidence="7" type="ORF">HLB23_19510</name>
</gene>